<protein>
    <submittedName>
        <fullName evidence="1">Uncharacterized protein</fullName>
    </submittedName>
</protein>
<gene>
    <name evidence="1" type="ORF">SPOG_03642</name>
</gene>
<dbReference type="GeneID" id="25037959"/>
<name>S9XHE8_SCHCR</name>
<dbReference type="Proteomes" id="UP000015464">
    <property type="component" value="Unassembled WGS sequence"/>
</dbReference>
<dbReference type="RefSeq" id="XP_013021360.1">
    <property type="nucleotide sequence ID" value="XM_013165906.1"/>
</dbReference>
<keyword evidence="2" id="KW-1185">Reference proteome</keyword>
<dbReference type="HOGENOM" id="CLU_3070006_0_0_1"/>
<evidence type="ECO:0000313" key="1">
    <source>
        <dbReference type="EMBL" id="EPY53101.1"/>
    </source>
</evidence>
<proteinExistence type="predicted"/>
<accession>S9XHE8</accession>
<evidence type="ECO:0000313" key="2">
    <source>
        <dbReference type="Proteomes" id="UP000015464"/>
    </source>
</evidence>
<organism evidence="1 2">
    <name type="scientific">Schizosaccharomyces cryophilus (strain OY26 / ATCC MYA-4695 / CBS 11777 / NBRC 106824 / NRRL Y48691)</name>
    <name type="common">Fission yeast</name>
    <dbReference type="NCBI Taxonomy" id="653667"/>
    <lineage>
        <taxon>Eukaryota</taxon>
        <taxon>Fungi</taxon>
        <taxon>Dikarya</taxon>
        <taxon>Ascomycota</taxon>
        <taxon>Taphrinomycotina</taxon>
        <taxon>Schizosaccharomycetes</taxon>
        <taxon>Schizosaccharomycetales</taxon>
        <taxon>Schizosaccharomycetaceae</taxon>
        <taxon>Schizosaccharomyces</taxon>
    </lineage>
</organism>
<sequence>MKGNAEFIEQGITHGTSSVLIPQFQCYSITKKHVLEVTFKVDFDINSDEKELH</sequence>
<dbReference type="EMBL" id="KE546988">
    <property type="protein sequence ID" value="EPY53101.1"/>
    <property type="molecule type" value="Genomic_DNA"/>
</dbReference>
<dbReference type="AlphaFoldDB" id="S9XHE8"/>
<reference evidence="1 2" key="1">
    <citation type="journal article" date="2011" name="Science">
        <title>Comparative functional genomics of the fission yeasts.</title>
        <authorList>
            <person name="Rhind N."/>
            <person name="Chen Z."/>
            <person name="Yassour M."/>
            <person name="Thompson D.A."/>
            <person name="Haas B.J."/>
            <person name="Habib N."/>
            <person name="Wapinski I."/>
            <person name="Roy S."/>
            <person name="Lin M.F."/>
            <person name="Heiman D.I."/>
            <person name="Young S.K."/>
            <person name="Furuya K."/>
            <person name="Guo Y."/>
            <person name="Pidoux A."/>
            <person name="Chen H.M."/>
            <person name="Robbertse B."/>
            <person name="Goldberg J.M."/>
            <person name="Aoki K."/>
            <person name="Bayne E.H."/>
            <person name="Berlin A.M."/>
            <person name="Desjardins C.A."/>
            <person name="Dobbs E."/>
            <person name="Dukaj L."/>
            <person name="Fan L."/>
            <person name="FitzGerald M.G."/>
            <person name="French C."/>
            <person name="Gujja S."/>
            <person name="Hansen K."/>
            <person name="Keifenheim D."/>
            <person name="Levin J.Z."/>
            <person name="Mosher R.A."/>
            <person name="Mueller C.A."/>
            <person name="Pfiffner J."/>
            <person name="Priest M."/>
            <person name="Russ C."/>
            <person name="Smialowska A."/>
            <person name="Swoboda P."/>
            <person name="Sykes S.M."/>
            <person name="Vaughn M."/>
            <person name="Vengrova S."/>
            <person name="Yoder R."/>
            <person name="Zeng Q."/>
            <person name="Allshire R."/>
            <person name="Baulcombe D."/>
            <person name="Birren B.W."/>
            <person name="Brown W."/>
            <person name="Ekwall K."/>
            <person name="Kellis M."/>
            <person name="Leatherwood J."/>
            <person name="Levin H."/>
            <person name="Margalit H."/>
            <person name="Martienssen R."/>
            <person name="Nieduszynski C.A."/>
            <person name="Spatafora J.W."/>
            <person name="Friedman N."/>
            <person name="Dalgaard J.Z."/>
            <person name="Baumann P."/>
            <person name="Niki H."/>
            <person name="Regev A."/>
            <person name="Nusbaum C."/>
        </authorList>
    </citation>
    <scope>NUCLEOTIDE SEQUENCE [LARGE SCALE GENOMIC DNA]</scope>
    <source>
        <strain evidence="2">OY26 / ATCC MYA-4695 / CBS 11777 / NBRC 106824 / NRRL Y48691</strain>
    </source>
</reference>